<gene>
    <name evidence="5" type="ORF">GF867_04410</name>
</gene>
<keyword evidence="1" id="KW-0805">Transcription regulation</keyword>
<dbReference type="InterPro" id="IPR033532">
    <property type="entry name" value="AraR_ligand_bind_dom"/>
</dbReference>
<protein>
    <submittedName>
        <fullName evidence="5">GntR family transcriptional regulator</fullName>
    </submittedName>
</protein>
<dbReference type="InterPro" id="IPR046335">
    <property type="entry name" value="LacI/GalR-like_sensor"/>
</dbReference>
<dbReference type="PRINTS" id="PR00035">
    <property type="entry name" value="HTHGNTR"/>
</dbReference>
<dbReference type="Gene3D" id="1.10.10.10">
    <property type="entry name" value="Winged helix-like DNA-binding domain superfamily/Winged helix DNA-binding domain"/>
    <property type="match status" value="1"/>
</dbReference>
<dbReference type="Pfam" id="PF00392">
    <property type="entry name" value="GntR"/>
    <property type="match status" value="1"/>
</dbReference>
<evidence type="ECO:0000256" key="1">
    <source>
        <dbReference type="ARBA" id="ARBA00023015"/>
    </source>
</evidence>
<proteinExistence type="predicted"/>
<accession>A0A844C7W3</accession>
<organism evidence="5 6">
    <name type="scientific">Fundicoccus ignavus</name>
    <dbReference type="NCBI Taxonomy" id="2664442"/>
    <lineage>
        <taxon>Bacteria</taxon>
        <taxon>Bacillati</taxon>
        <taxon>Bacillota</taxon>
        <taxon>Bacilli</taxon>
        <taxon>Lactobacillales</taxon>
        <taxon>Aerococcaceae</taxon>
        <taxon>Fundicoccus</taxon>
    </lineage>
</organism>
<dbReference type="AlphaFoldDB" id="A0A844C7W3"/>
<evidence type="ECO:0000313" key="5">
    <source>
        <dbReference type="EMBL" id="MRJ46813.1"/>
    </source>
</evidence>
<dbReference type="PROSITE" id="PS50949">
    <property type="entry name" value="HTH_GNTR"/>
    <property type="match status" value="1"/>
</dbReference>
<dbReference type="SUPFAM" id="SSF46785">
    <property type="entry name" value="Winged helix' DNA-binding domain"/>
    <property type="match status" value="1"/>
</dbReference>
<dbReference type="GO" id="GO:0000976">
    <property type="term" value="F:transcription cis-regulatory region binding"/>
    <property type="evidence" value="ECO:0007669"/>
    <property type="project" value="TreeGrafter"/>
</dbReference>
<evidence type="ECO:0000313" key="6">
    <source>
        <dbReference type="Proteomes" id="UP000440066"/>
    </source>
</evidence>
<comment type="caution">
    <text evidence="5">The sequence shown here is derived from an EMBL/GenBank/DDBJ whole genome shotgun (WGS) entry which is preliminary data.</text>
</comment>
<dbReference type="RefSeq" id="WP_153831904.1">
    <property type="nucleotide sequence ID" value="NZ_WJQT01000004.1"/>
</dbReference>
<dbReference type="SUPFAM" id="SSF53822">
    <property type="entry name" value="Periplasmic binding protein-like I"/>
    <property type="match status" value="1"/>
</dbReference>
<dbReference type="SMART" id="SM00345">
    <property type="entry name" value="HTH_GNTR"/>
    <property type="match status" value="1"/>
</dbReference>
<keyword evidence="3" id="KW-0804">Transcription</keyword>
<dbReference type="InterPro" id="IPR036390">
    <property type="entry name" value="WH_DNA-bd_sf"/>
</dbReference>
<dbReference type="PANTHER" id="PTHR30146">
    <property type="entry name" value="LACI-RELATED TRANSCRIPTIONAL REPRESSOR"/>
    <property type="match status" value="1"/>
</dbReference>
<dbReference type="GO" id="GO:0003700">
    <property type="term" value="F:DNA-binding transcription factor activity"/>
    <property type="evidence" value="ECO:0007669"/>
    <property type="project" value="InterPro"/>
</dbReference>
<dbReference type="Gene3D" id="3.40.50.2300">
    <property type="match status" value="2"/>
</dbReference>
<evidence type="ECO:0000259" key="4">
    <source>
        <dbReference type="PROSITE" id="PS50949"/>
    </source>
</evidence>
<dbReference type="Proteomes" id="UP000440066">
    <property type="component" value="Unassembled WGS sequence"/>
</dbReference>
<dbReference type="EMBL" id="WJQT01000004">
    <property type="protein sequence ID" value="MRJ46813.1"/>
    <property type="molecule type" value="Genomic_DNA"/>
</dbReference>
<dbReference type="Pfam" id="PF13377">
    <property type="entry name" value="Peripla_BP_3"/>
    <property type="match status" value="1"/>
</dbReference>
<dbReference type="InterPro" id="IPR036388">
    <property type="entry name" value="WH-like_DNA-bd_sf"/>
</dbReference>
<sequence length="365" mass="41243">MFEDGVVKYVYIANNLKKQIEDGEYKYGETIPSENELTKLYDVSRHTIREAISLLVKDRYVRKEKGSGTYVCFDAADMSLQNEKPLLVGVITTYLSDYIFPSIIRGIEKELNKENIGLLIASTHNNYEDEENALRKMISNNVDGLIIEPTKSSYFNPNTNLYLDLNAKGIPFVMLNSTYSEFDTNSVGSNDERAGFIATEYLIKKGHSKILAIMKIDDKQGKYRLKGYVRAFADHQLSFANDAIVTYETEDKFDIQAKLEAIDLSQYTAVICYNDEVALQVGNYFNAKGIRIPEDISIVSHDDSILSDNFIPPITSVSHPKERLGIEAARWIVAAIRGQVKESNQMLFAPHIVEKASVKQLTDND</sequence>
<dbReference type="PANTHER" id="PTHR30146:SF150">
    <property type="entry name" value="ARABINOSE METABOLISM TRANSCRIPTIONAL REPRESSOR"/>
    <property type="match status" value="1"/>
</dbReference>
<name>A0A844C7W3_9LACT</name>
<dbReference type="CDD" id="cd01541">
    <property type="entry name" value="PBP1_AraR"/>
    <property type="match status" value="1"/>
</dbReference>
<dbReference type="CDD" id="cd07377">
    <property type="entry name" value="WHTH_GntR"/>
    <property type="match status" value="1"/>
</dbReference>
<feature type="domain" description="HTH gntR-type" evidence="4">
    <location>
        <begin position="6"/>
        <end position="74"/>
    </location>
</feature>
<evidence type="ECO:0000256" key="3">
    <source>
        <dbReference type="ARBA" id="ARBA00023163"/>
    </source>
</evidence>
<dbReference type="InterPro" id="IPR000524">
    <property type="entry name" value="Tscrpt_reg_HTH_GntR"/>
</dbReference>
<keyword evidence="2" id="KW-0238">DNA-binding</keyword>
<dbReference type="InterPro" id="IPR028082">
    <property type="entry name" value="Peripla_BP_I"/>
</dbReference>
<reference evidence="5 6" key="1">
    <citation type="submission" date="2019-11" db="EMBL/GenBank/DDBJ databases">
        <title>Characterisation of Fundicoccus ignavus gen. nov. sp. nov., a novel genus of the family Aerococcaceae from bulk tank milk.</title>
        <authorList>
            <person name="Siebert A."/>
            <person name="Huptas C."/>
            <person name="Wenning M."/>
            <person name="Scherer S."/>
            <person name="Doll E.V."/>
        </authorList>
    </citation>
    <scope>NUCLEOTIDE SEQUENCE [LARGE SCALE GENOMIC DNA]</scope>
    <source>
        <strain evidence="5 6">DSM 109652</strain>
    </source>
</reference>
<evidence type="ECO:0000256" key="2">
    <source>
        <dbReference type="ARBA" id="ARBA00023125"/>
    </source>
</evidence>